<sequence>MSFPRPEPTRPQPPQRIRKRTRVRRGLPVSEEVSAGGVCVRIDEGIAYVAVIARRNRSGSIEWCLPKGHIEAGETAIAAAEREVAEEAGVTGRAIRHLCSIDYWFSSPRTRIHKTVHHYLLEYLHGEVTAELDPDHEAEDAAWIPLKEARHILAYPNERRVIETALSLLYPEVP</sequence>
<dbReference type="EMBL" id="VULO01000016">
    <property type="protein sequence ID" value="MSS85361.1"/>
    <property type="molecule type" value="Genomic_DNA"/>
</dbReference>
<dbReference type="SUPFAM" id="SSF55811">
    <property type="entry name" value="Nudix"/>
    <property type="match status" value="1"/>
</dbReference>
<dbReference type="Pfam" id="PF00293">
    <property type="entry name" value="NUDIX"/>
    <property type="match status" value="1"/>
</dbReference>
<evidence type="ECO:0000313" key="7">
    <source>
        <dbReference type="Proteomes" id="UP000470875"/>
    </source>
</evidence>
<dbReference type="PROSITE" id="PS00893">
    <property type="entry name" value="NUDIX_BOX"/>
    <property type="match status" value="1"/>
</dbReference>
<keyword evidence="7" id="KW-1185">Reference proteome</keyword>
<comment type="caution">
    <text evidence="6">The sequence shown here is derived from an EMBL/GenBank/DDBJ whole genome shotgun (WGS) entry which is preliminary data.</text>
</comment>
<name>A0A6N7W7J8_9ACTO</name>
<dbReference type="Proteomes" id="UP000470875">
    <property type="component" value="Unassembled WGS sequence"/>
</dbReference>
<evidence type="ECO:0000256" key="4">
    <source>
        <dbReference type="SAM" id="MobiDB-lite"/>
    </source>
</evidence>
<evidence type="ECO:0000313" key="6">
    <source>
        <dbReference type="EMBL" id="MSS85361.1"/>
    </source>
</evidence>
<feature type="domain" description="Nudix hydrolase" evidence="5">
    <location>
        <begin position="31"/>
        <end position="166"/>
    </location>
</feature>
<reference evidence="6 7" key="1">
    <citation type="submission" date="2019-08" db="EMBL/GenBank/DDBJ databases">
        <title>In-depth cultivation of the pig gut microbiome towards novel bacterial diversity and tailored functional studies.</title>
        <authorList>
            <person name="Wylensek D."/>
            <person name="Hitch T.C.A."/>
            <person name="Clavel T."/>
        </authorList>
    </citation>
    <scope>NUCLEOTIDE SEQUENCE [LARGE SCALE GENOMIC DNA]</scope>
    <source>
        <strain evidence="6 7">WB03_NA08</strain>
    </source>
</reference>
<dbReference type="InterPro" id="IPR015797">
    <property type="entry name" value="NUDIX_hydrolase-like_dom_sf"/>
</dbReference>
<dbReference type="PANTHER" id="PTHR43736:SF1">
    <property type="entry name" value="DIHYDRONEOPTERIN TRIPHOSPHATE DIPHOSPHATASE"/>
    <property type="match status" value="1"/>
</dbReference>
<evidence type="ECO:0000256" key="2">
    <source>
        <dbReference type="ARBA" id="ARBA00022801"/>
    </source>
</evidence>
<accession>A0A6N7W7J8</accession>
<dbReference type="AlphaFoldDB" id="A0A6N7W7J8"/>
<feature type="region of interest" description="Disordered" evidence="4">
    <location>
        <begin position="1"/>
        <end position="23"/>
    </location>
</feature>
<keyword evidence="2 3" id="KW-0378">Hydrolase</keyword>
<feature type="compositionally biased region" description="Pro residues" evidence="4">
    <location>
        <begin position="1"/>
        <end position="14"/>
    </location>
</feature>
<dbReference type="InterPro" id="IPR000086">
    <property type="entry name" value="NUDIX_hydrolase_dom"/>
</dbReference>
<dbReference type="RefSeq" id="WP_154546544.1">
    <property type="nucleotide sequence ID" value="NZ_VULO01000016.1"/>
</dbReference>
<gene>
    <name evidence="6" type="ORF">FYJ24_11490</name>
</gene>
<dbReference type="CDD" id="cd03673">
    <property type="entry name" value="NUDIX_Ap6A_hydrolase"/>
    <property type="match status" value="1"/>
</dbReference>
<evidence type="ECO:0000259" key="5">
    <source>
        <dbReference type="PROSITE" id="PS51462"/>
    </source>
</evidence>
<dbReference type="Gene3D" id="3.90.79.10">
    <property type="entry name" value="Nucleoside Triphosphate Pyrophosphohydrolase"/>
    <property type="match status" value="1"/>
</dbReference>
<dbReference type="InterPro" id="IPR020084">
    <property type="entry name" value="NUDIX_hydrolase_CS"/>
</dbReference>
<dbReference type="PROSITE" id="PS51462">
    <property type="entry name" value="NUDIX"/>
    <property type="match status" value="1"/>
</dbReference>
<protein>
    <submittedName>
        <fullName evidence="6">NUDIX hydrolase</fullName>
    </submittedName>
</protein>
<proteinExistence type="inferred from homology"/>
<evidence type="ECO:0000256" key="1">
    <source>
        <dbReference type="ARBA" id="ARBA00005582"/>
    </source>
</evidence>
<dbReference type="GO" id="GO:0016787">
    <property type="term" value="F:hydrolase activity"/>
    <property type="evidence" value="ECO:0007669"/>
    <property type="project" value="UniProtKB-KW"/>
</dbReference>
<organism evidence="6 7">
    <name type="scientific">Scrofimicrobium canadense</name>
    <dbReference type="NCBI Taxonomy" id="2652290"/>
    <lineage>
        <taxon>Bacteria</taxon>
        <taxon>Bacillati</taxon>
        <taxon>Actinomycetota</taxon>
        <taxon>Actinomycetes</taxon>
        <taxon>Actinomycetales</taxon>
        <taxon>Actinomycetaceae</taxon>
        <taxon>Scrofimicrobium</taxon>
    </lineage>
</organism>
<evidence type="ECO:0000256" key="3">
    <source>
        <dbReference type="RuleBase" id="RU003476"/>
    </source>
</evidence>
<comment type="similarity">
    <text evidence="1 3">Belongs to the Nudix hydrolase family.</text>
</comment>
<dbReference type="PRINTS" id="PR00502">
    <property type="entry name" value="NUDIXFAMILY"/>
</dbReference>
<dbReference type="PANTHER" id="PTHR43736">
    <property type="entry name" value="ADP-RIBOSE PYROPHOSPHATASE"/>
    <property type="match status" value="1"/>
</dbReference>
<dbReference type="InterPro" id="IPR020476">
    <property type="entry name" value="Nudix_hydrolase"/>
</dbReference>